<gene>
    <name evidence="1" type="ordered locus">Pogu_1143</name>
</gene>
<dbReference type="HOGENOM" id="CLU_751430_0_0_2"/>
<evidence type="ECO:0000313" key="2">
    <source>
        <dbReference type="Proteomes" id="UP000009062"/>
    </source>
</evidence>
<organism evidence="1 2">
    <name type="scientific">Pyrobaculum oguniense (strain DSM 13380 / JCM 10595 / TE7)</name>
    <dbReference type="NCBI Taxonomy" id="698757"/>
    <lineage>
        <taxon>Archaea</taxon>
        <taxon>Thermoproteota</taxon>
        <taxon>Thermoprotei</taxon>
        <taxon>Thermoproteales</taxon>
        <taxon>Thermoproteaceae</taxon>
        <taxon>Pyrobaculum</taxon>
    </lineage>
</organism>
<sequence length="343" mass="38764">MSVVYYTPGHGLIADALIMHGVVRLCASAGAYEGEVVRVGEGFEIRTDCNARGADVLQYLARLAGLYLSRGVVAGLLEKLAATNVNPGAFKAWVTSLSEALGEFDLSTYMRRDHKQVQKEGRSKSKRLHTLYISLSSTYGKYVQEDMKVVDKQYGVCDTCFLTANLGLVFGATAVVHREWDQLDVIFMSPVPAERADFYDVLTIQRLTERYGETRKEMPTLAAPIYWLSTGETLYAVESPMELIVWRTSKKGSFIRSQEASTINLTKLMDFIAEMKREEPQWPKIVKDLAEDEPEILADLAEYVLFGGDPYKVVRELAMWNMKRRNWYNVDRITKVILEGVKI</sequence>
<dbReference type="Proteomes" id="UP000009062">
    <property type="component" value="Chromosome"/>
</dbReference>
<dbReference type="STRING" id="698757.Pogu_1143"/>
<dbReference type="eggNOG" id="arCOG01441">
    <property type="taxonomic scope" value="Archaea"/>
</dbReference>
<dbReference type="KEGG" id="pog:Pogu_1143"/>
<name>H6QA48_PYROT</name>
<dbReference type="Pfam" id="PF09703">
    <property type="entry name" value="Cas_Csa4"/>
    <property type="match status" value="1"/>
</dbReference>
<reference evidence="1 2" key="1">
    <citation type="journal article" date="2012" name="Stand. Genomic Sci.">
        <title>Complete genome sequence of Pyrobaculum oguniense.</title>
        <authorList>
            <person name="Bernick D.L."/>
            <person name="Karplus K."/>
            <person name="Lui L.M."/>
            <person name="Coker J.K."/>
            <person name="Murphy J.N."/>
            <person name="Chan P.P."/>
            <person name="Cozen A.E."/>
            <person name="Lowe T.M."/>
        </authorList>
    </citation>
    <scope>NUCLEOTIDE SEQUENCE [LARGE SCALE GENOMIC DNA]</scope>
    <source>
        <strain evidence="1 2">TE7</strain>
    </source>
</reference>
<dbReference type="EMBL" id="CP003316">
    <property type="protein sequence ID" value="AFA39170.1"/>
    <property type="molecule type" value="Genomic_DNA"/>
</dbReference>
<dbReference type="AlphaFoldDB" id="H6QA48"/>
<evidence type="ECO:0000313" key="1">
    <source>
        <dbReference type="EMBL" id="AFA39170.1"/>
    </source>
</evidence>
<proteinExistence type="predicted"/>
<protein>
    <submittedName>
        <fullName evidence="1">CRISPR-associated protein (Cas_Csa4)</fullName>
    </submittedName>
</protein>
<dbReference type="InterPro" id="IPR010184">
    <property type="entry name" value="CRISPR-assoc_prot_MJ0385"/>
</dbReference>
<accession>H6QA48</accession>
<keyword evidence="2" id="KW-1185">Reference proteome</keyword>